<dbReference type="RefSeq" id="WP_073030377.1">
    <property type="nucleotide sequence ID" value="NZ_FQXJ01000009.1"/>
</dbReference>
<keyword evidence="1" id="KW-0472">Membrane</keyword>
<dbReference type="InterPro" id="IPR045584">
    <property type="entry name" value="Pilin-like"/>
</dbReference>
<name>A0A1M5Z0Y4_9FIRM</name>
<gene>
    <name evidence="2" type="ORF">SAMN02746098_02842</name>
</gene>
<proteinExistence type="predicted"/>
<dbReference type="NCBIfam" id="TIGR02532">
    <property type="entry name" value="IV_pilin_GFxxxE"/>
    <property type="match status" value="1"/>
</dbReference>
<feature type="transmembrane region" description="Helical" evidence="1">
    <location>
        <begin position="12"/>
        <end position="33"/>
    </location>
</feature>
<dbReference type="Gene3D" id="3.30.700.10">
    <property type="entry name" value="Glycoprotein, Type 4 Pilin"/>
    <property type="match status" value="1"/>
</dbReference>
<evidence type="ECO:0000313" key="2">
    <source>
        <dbReference type="EMBL" id="SHI17945.1"/>
    </source>
</evidence>
<reference evidence="3" key="1">
    <citation type="submission" date="2016-11" db="EMBL/GenBank/DDBJ databases">
        <authorList>
            <person name="Varghese N."/>
            <person name="Submissions S."/>
        </authorList>
    </citation>
    <scope>NUCLEOTIDE SEQUENCE [LARGE SCALE GENOMIC DNA]</scope>
    <source>
        <strain evidence="3">DSM 15449</strain>
    </source>
</reference>
<dbReference type="Pfam" id="PF07963">
    <property type="entry name" value="N_methyl"/>
    <property type="match status" value="1"/>
</dbReference>
<accession>A0A1M5Z0Y4</accession>
<organism evidence="2 3">
    <name type="scientific">Desulfosporosinus lacus DSM 15449</name>
    <dbReference type="NCBI Taxonomy" id="1121420"/>
    <lineage>
        <taxon>Bacteria</taxon>
        <taxon>Bacillati</taxon>
        <taxon>Bacillota</taxon>
        <taxon>Clostridia</taxon>
        <taxon>Eubacteriales</taxon>
        <taxon>Desulfitobacteriaceae</taxon>
        <taxon>Desulfosporosinus</taxon>
    </lineage>
</organism>
<dbReference type="SUPFAM" id="SSF54523">
    <property type="entry name" value="Pili subunits"/>
    <property type="match status" value="1"/>
</dbReference>
<dbReference type="AlphaFoldDB" id="A0A1M5Z0Y4"/>
<dbReference type="EMBL" id="FQXJ01000009">
    <property type="protein sequence ID" value="SHI17945.1"/>
    <property type="molecule type" value="Genomic_DNA"/>
</dbReference>
<sequence length="153" mass="16888">MPERRRDDGFSLIELMMVIAIIGILATALIPQFGEIKTSAKITGVETNIRSVVITISGMPSSEDIEEALDDIMDNMSNPITNKTGVGTSRPDSRTLTQAVYVFDTEDEASYYDTDIRYNGAVIVYEHNDFSADVFACNEHGEIIDSLTSVVER</sequence>
<dbReference type="OrthoDB" id="1799407at2"/>
<dbReference type="InterPro" id="IPR012902">
    <property type="entry name" value="N_methyl_site"/>
</dbReference>
<keyword evidence="1" id="KW-1133">Transmembrane helix</keyword>
<keyword evidence="1" id="KW-0812">Transmembrane</keyword>
<evidence type="ECO:0000256" key="1">
    <source>
        <dbReference type="SAM" id="Phobius"/>
    </source>
</evidence>
<keyword evidence="3" id="KW-1185">Reference proteome</keyword>
<evidence type="ECO:0000313" key="3">
    <source>
        <dbReference type="Proteomes" id="UP000183954"/>
    </source>
</evidence>
<dbReference type="Proteomes" id="UP000183954">
    <property type="component" value="Unassembled WGS sequence"/>
</dbReference>
<dbReference type="STRING" id="1121420.SAMN02746098_02842"/>
<protein>
    <submittedName>
        <fullName evidence="2">Type IV pilus assembly protein PilA</fullName>
    </submittedName>
</protein>